<keyword evidence="1" id="KW-0812">Transmembrane</keyword>
<name>A0ABD6SD10_BACTU</name>
<evidence type="ECO:0000313" key="2">
    <source>
        <dbReference type="EMBL" id="PER55812.1"/>
    </source>
</evidence>
<dbReference type="RefSeq" id="WP_098317149.1">
    <property type="nucleotide sequence ID" value="NZ_NTYF01000023.1"/>
</dbReference>
<accession>A0ABD6SD10</accession>
<proteinExistence type="predicted"/>
<comment type="caution">
    <text evidence="2">The sequence shown here is derived from an EMBL/GenBank/DDBJ whole genome shotgun (WGS) entry which is preliminary data.</text>
</comment>
<evidence type="ECO:0000256" key="1">
    <source>
        <dbReference type="SAM" id="Phobius"/>
    </source>
</evidence>
<evidence type="ECO:0000313" key="3">
    <source>
        <dbReference type="Proteomes" id="UP000219897"/>
    </source>
</evidence>
<dbReference type="EMBL" id="NTYF01000023">
    <property type="protein sequence ID" value="PER55812.1"/>
    <property type="molecule type" value="Genomic_DNA"/>
</dbReference>
<evidence type="ECO:0008006" key="4">
    <source>
        <dbReference type="Google" id="ProtNLM"/>
    </source>
</evidence>
<feature type="transmembrane region" description="Helical" evidence="1">
    <location>
        <begin position="12"/>
        <end position="32"/>
    </location>
</feature>
<reference evidence="2 3" key="1">
    <citation type="submission" date="2017-09" db="EMBL/GenBank/DDBJ databases">
        <title>Large-scale bioinformatics analysis of Bacillus genomes uncovers conserved roles of natural products in bacterial physiology.</title>
        <authorList>
            <consortium name="Agbiome Team Llc"/>
            <person name="Bleich R.M."/>
            <person name="Kirk G.J."/>
            <person name="Santa Maria K.C."/>
            <person name="Allen S.E."/>
            <person name="Farag S."/>
            <person name="Shank E.A."/>
            <person name="Bowers A."/>
        </authorList>
    </citation>
    <scope>NUCLEOTIDE SEQUENCE [LARGE SCALE GENOMIC DNA]</scope>
    <source>
        <strain evidence="2 3">AFS005140</strain>
    </source>
</reference>
<dbReference type="AlphaFoldDB" id="A0ABD6SD10"/>
<organism evidence="2 3">
    <name type="scientific">Bacillus thuringiensis</name>
    <dbReference type="NCBI Taxonomy" id="1428"/>
    <lineage>
        <taxon>Bacteria</taxon>
        <taxon>Bacillati</taxon>
        <taxon>Bacillota</taxon>
        <taxon>Bacilli</taxon>
        <taxon>Bacillales</taxon>
        <taxon>Bacillaceae</taxon>
        <taxon>Bacillus</taxon>
        <taxon>Bacillus cereus group</taxon>
    </lineage>
</organism>
<gene>
    <name evidence="2" type="ORF">CN495_08660</name>
</gene>
<sequence length="110" mass="12718">MSKQSKTARYMLGEAVCLTIIMLVVCAGTIIWKNAVEKKSLASRQTYEVYVSEKETKEKIDSLNAVTYHLKLHDEAEVYDMLVEKDDYDTYKRGDKVSVVKYDGKWLLKK</sequence>
<dbReference type="Proteomes" id="UP000219897">
    <property type="component" value="Unassembled WGS sequence"/>
</dbReference>
<protein>
    <recommendedName>
        <fullName evidence="4">DUF3139 domain-containing protein</fullName>
    </recommendedName>
</protein>
<keyword evidence="1" id="KW-0472">Membrane</keyword>
<keyword evidence="1" id="KW-1133">Transmembrane helix</keyword>